<dbReference type="GO" id="GO:0000421">
    <property type="term" value="C:autophagosome membrane"/>
    <property type="evidence" value="ECO:0007669"/>
    <property type="project" value="TreeGrafter"/>
</dbReference>
<dbReference type="Proteomes" id="UP000005226">
    <property type="component" value="Chromosome 19"/>
</dbReference>
<keyword evidence="2" id="KW-1133">Transmembrane helix</keyword>
<dbReference type="GO" id="GO:0061709">
    <property type="term" value="P:reticulophagy"/>
    <property type="evidence" value="ECO:0007669"/>
    <property type="project" value="TreeGrafter"/>
</dbReference>
<keyword evidence="4" id="KW-1185">Reference proteome</keyword>
<keyword evidence="2" id="KW-0812">Transmembrane</keyword>
<proteinExistence type="predicted"/>
<gene>
    <name evidence="3" type="primary">LOC101070375</name>
</gene>
<protein>
    <submittedName>
        <fullName evidence="3">Testis expressed 264, ER-phagy receptor</fullName>
    </submittedName>
</protein>
<sequence length="304" mass="34089">MSDWLIPCVVISSVFTAITVVAHLLYSNFVSGINVLTGCPPIKKFTFAYIVKEGSYRTTGQLFKESHSIGPKLPQVAVFYDDPKKGPRCRYAVGRILSEGEDKADEELLKRCGDSGFNVFSFPEATHVVTTSLPHRTVFSVPVGVGRVYPKLQHYIKEKRLCAHPFLEIYRDGQIHFMAPLARQGDFYVPEVRRVERRPPVKDGLQSDSEISDGDWSSESSSGTEELSSGSGESSVWESRSRSASVRHEKNRGRSSGEITFKDLNCEQTGGRQTEREERLHRKSNPKSSESPAVAWRDVVEEEE</sequence>
<dbReference type="GO" id="GO:0106300">
    <property type="term" value="P:protein-DNA covalent cross-linking repair"/>
    <property type="evidence" value="ECO:0007669"/>
    <property type="project" value="TreeGrafter"/>
</dbReference>
<dbReference type="GO" id="GO:0005789">
    <property type="term" value="C:endoplasmic reticulum membrane"/>
    <property type="evidence" value="ECO:0007669"/>
    <property type="project" value="TreeGrafter"/>
</dbReference>
<dbReference type="AlphaFoldDB" id="A0A3B5K8J6"/>
<dbReference type="GeneTree" id="ENSGT00390000016901"/>
<feature type="compositionally biased region" description="Low complexity" evidence="1">
    <location>
        <begin position="214"/>
        <end position="244"/>
    </location>
</feature>
<reference evidence="3" key="2">
    <citation type="submission" date="2025-08" db="UniProtKB">
        <authorList>
            <consortium name="Ensembl"/>
        </authorList>
    </citation>
    <scope>IDENTIFICATION</scope>
</reference>
<dbReference type="OMA" id="PPAWNIC"/>
<dbReference type="SMR" id="A0A3B5K8J6"/>
<reference evidence="3" key="3">
    <citation type="submission" date="2025-09" db="UniProtKB">
        <authorList>
            <consortium name="Ensembl"/>
        </authorList>
    </citation>
    <scope>IDENTIFICATION</scope>
</reference>
<reference evidence="3 4" key="1">
    <citation type="journal article" date="2011" name="Genome Biol. Evol.">
        <title>Integration of the genetic map and genome assembly of fugu facilitates insights into distinct features of genome evolution in teleosts and mammals.</title>
        <authorList>
            <person name="Kai W."/>
            <person name="Kikuchi K."/>
            <person name="Tohari S."/>
            <person name="Chew A.K."/>
            <person name="Tay A."/>
            <person name="Fujiwara A."/>
            <person name="Hosoya S."/>
            <person name="Suetake H."/>
            <person name="Naruse K."/>
            <person name="Brenner S."/>
            <person name="Suzuki Y."/>
            <person name="Venkatesh B."/>
        </authorList>
    </citation>
    <scope>NUCLEOTIDE SEQUENCE [LARGE SCALE GENOMIC DNA]</scope>
</reference>
<feature type="region of interest" description="Disordered" evidence="1">
    <location>
        <begin position="199"/>
        <end position="304"/>
    </location>
</feature>
<dbReference type="GO" id="GO:0005634">
    <property type="term" value="C:nucleus"/>
    <property type="evidence" value="ECO:0007669"/>
    <property type="project" value="TreeGrafter"/>
</dbReference>
<dbReference type="KEGG" id="tru:101070375"/>
<evidence type="ECO:0000313" key="3">
    <source>
        <dbReference type="Ensembl" id="ENSTRUP00000051864.1"/>
    </source>
</evidence>
<dbReference type="GO" id="GO:0005657">
    <property type="term" value="C:replication fork"/>
    <property type="evidence" value="ECO:0007669"/>
    <property type="project" value="TreeGrafter"/>
</dbReference>
<keyword evidence="2" id="KW-0472">Membrane</keyword>
<evidence type="ECO:0000256" key="1">
    <source>
        <dbReference type="SAM" id="MobiDB-lite"/>
    </source>
</evidence>
<dbReference type="OrthoDB" id="2140079at2759"/>
<evidence type="ECO:0000313" key="4">
    <source>
        <dbReference type="Proteomes" id="UP000005226"/>
    </source>
</evidence>
<dbReference type="PANTHER" id="PTHR15949">
    <property type="entry name" value="TESTIS-EXPRESSED PROTEIN 264"/>
    <property type="match status" value="1"/>
</dbReference>
<accession>A0A3B5K8J6</accession>
<name>A0A3B5K8J6_TAKRU</name>
<feature type="transmembrane region" description="Helical" evidence="2">
    <location>
        <begin position="5"/>
        <end position="26"/>
    </location>
</feature>
<evidence type="ECO:0000256" key="2">
    <source>
        <dbReference type="SAM" id="Phobius"/>
    </source>
</evidence>
<dbReference type="PANTHER" id="PTHR15949:SF3">
    <property type="entry name" value="TESTIS-EXPRESSED PROTEIN 264"/>
    <property type="match status" value="1"/>
</dbReference>
<organism evidence="3 4">
    <name type="scientific">Takifugu rubripes</name>
    <name type="common">Japanese pufferfish</name>
    <name type="synonym">Fugu rubripes</name>
    <dbReference type="NCBI Taxonomy" id="31033"/>
    <lineage>
        <taxon>Eukaryota</taxon>
        <taxon>Metazoa</taxon>
        <taxon>Chordata</taxon>
        <taxon>Craniata</taxon>
        <taxon>Vertebrata</taxon>
        <taxon>Euteleostomi</taxon>
        <taxon>Actinopterygii</taxon>
        <taxon>Neopterygii</taxon>
        <taxon>Teleostei</taxon>
        <taxon>Neoteleostei</taxon>
        <taxon>Acanthomorphata</taxon>
        <taxon>Eupercaria</taxon>
        <taxon>Tetraodontiformes</taxon>
        <taxon>Tetradontoidea</taxon>
        <taxon>Tetraodontidae</taxon>
        <taxon>Takifugu</taxon>
    </lineage>
</organism>
<dbReference type="Ensembl" id="ENSTRUT00000053470.2">
    <property type="protein sequence ID" value="ENSTRUP00000051864.1"/>
    <property type="gene ID" value="ENSTRUG00000020425.2"/>
</dbReference>